<protein>
    <recommendedName>
        <fullName evidence="7">Non-structural maintenance of chromosomes element 4</fullName>
    </recommendedName>
</protein>
<evidence type="ECO:0000256" key="2">
    <source>
        <dbReference type="ARBA" id="ARBA00008997"/>
    </source>
</evidence>
<comment type="caution">
    <text evidence="11">The sequence shown here is derived from an EMBL/GenBank/DDBJ whole genome shotgun (WGS) entry which is preliminary data.</text>
</comment>
<sequence length="362" mass="41402">MSTSRNASKSRANGTQERALSERDVEFEMHSDDGSEGQVEQEIRAPTAREIAESQLSGNLDDAIQSREARKAAKKRLRVFQERAIKMKEDHKSLRTEDVTNEMQSLDDTFANMDTPGIATTDAQVFKTHTEIIMNRVRDLKTDVETFNTDEFIGHFTKLFGNRGFDEDEDRAMEFINWEKAGQRAMRYSRRAPTMDLMYGPLSIEQKQRKASNRTKVEKDESQRRAPTNMTTDQFKEGDTNDVTKMIPKIRGVLLEATQNGAADLNLFEFFINPNSYSQTVENLFFLSFLVKDGHAGIETEDEEGNSREFPVVFATAAANARDLQEGVHKKQVIMELTMKDWEDAITLYGIKRPIIPHRNRV</sequence>
<dbReference type="GO" id="GO:0006310">
    <property type="term" value="P:DNA recombination"/>
    <property type="evidence" value="ECO:0007669"/>
    <property type="project" value="UniProtKB-UniRule"/>
</dbReference>
<comment type="function">
    <text evidence="7">Component of the SMC5-SMC6 complex, that promotes sister chromatid alignment after DNA damage and facilitates double-stranded DNA breaks (DSBs) repair via homologous recombination between sister chromatids.</text>
</comment>
<dbReference type="Proteomes" id="UP000886653">
    <property type="component" value="Unassembled WGS sequence"/>
</dbReference>
<feature type="region of interest" description="Disordered" evidence="8">
    <location>
        <begin position="1"/>
        <end position="43"/>
    </location>
</feature>
<dbReference type="InterPro" id="IPR029225">
    <property type="entry name" value="Nse4_Nse3-bd"/>
</dbReference>
<accession>A0A9P6NAA0</accession>
<evidence type="ECO:0000313" key="12">
    <source>
        <dbReference type="Proteomes" id="UP000886653"/>
    </source>
</evidence>
<dbReference type="InterPro" id="IPR014854">
    <property type="entry name" value="Nse4_C"/>
</dbReference>
<dbReference type="PANTHER" id="PTHR16140">
    <property type="entry name" value="NON-STRUCTURAL MAINTENANCE OF CHROMOSOMES ELEMENT 4"/>
    <property type="match status" value="1"/>
</dbReference>
<evidence type="ECO:0000313" key="11">
    <source>
        <dbReference type="EMBL" id="KAG0142243.1"/>
    </source>
</evidence>
<reference evidence="11" key="1">
    <citation type="submission" date="2013-11" db="EMBL/GenBank/DDBJ databases">
        <title>Genome sequence of the fusiform rust pathogen reveals effectors for host alternation and coevolution with pine.</title>
        <authorList>
            <consortium name="DOE Joint Genome Institute"/>
            <person name="Smith K."/>
            <person name="Pendleton A."/>
            <person name="Kubisiak T."/>
            <person name="Anderson C."/>
            <person name="Salamov A."/>
            <person name="Aerts A."/>
            <person name="Riley R."/>
            <person name="Clum A."/>
            <person name="Lindquist E."/>
            <person name="Ence D."/>
            <person name="Campbell M."/>
            <person name="Kronenberg Z."/>
            <person name="Feau N."/>
            <person name="Dhillon B."/>
            <person name="Hamelin R."/>
            <person name="Burleigh J."/>
            <person name="Smith J."/>
            <person name="Yandell M."/>
            <person name="Nelson C."/>
            <person name="Grigoriev I."/>
            <person name="Davis J."/>
        </authorList>
    </citation>
    <scope>NUCLEOTIDE SEQUENCE</scope>
    <source>
        <strain evidence="11">G11</strain>
    </source>
</reference>
<proteinExistence type="inferred from homology"/>
<dbReference type="InterPro" id="IPR027786">
    <property type="entry name" value="Nse4/EID"/>
</dbReference>
<keyword evidence="3 7" id="KW-0227">DNA damage</keyword>
<dbReference type="GO" id="GO:0005634">
    <property type="term" value="C:nucleus"/>
    <property type="evidence" value="ECO:0007669"/>
    <property type="project" value="UniProtKB-SubCell"/>
</dbReference>
<dbReference type="EMBL" id="MU167355">
    <property type="protein sequence ID" value="KAG0142243.1"/>
    <property type="molecule type" value="Genomic_DNA"/>
</dbReference>
<dbReference type="GO" id="GO:0030915">
    <property type="term" value="C:Smc5-Smc6 complex"/>
    <property type="evidence" value="ECO:0007669"/>
    <property type="project" value="UniProtKB-UniRule"/>
</dbReference>
<comment type="subcellular location">
    <subcellularLocation>
        <location evidence="1 7">Nucleus</location>
    </subcellularLocation>
</comment>
<feature type="compositionally biased region" description="Basic and acidic residues" evidence="8">
    <location>
        <begin position="215"/>
        <end position="224"/>
    </location>
</feature>
<dbReference type="GO" id="GO:0006281">
    <property type="term" value="P:DNA repair"/>
    <property type="evidence" value="ECO:0007669"/>
    <property type="project" value="UniProtKB-UniRule"/>
</dbReference>
<name>A0A9P6NAA0_9BASI</name>
<dbReference type="Pfam" id="PF08743">
    <property type="entry name" value="Nse4_C"/>
    <property type="match status" value="1"/>
</dbReference>
<keyword evidence="6 7" id="KW-0539">Nucleus</keyword>
<feature type="domain" description="Nse4/EID protein Nse3/MAGE-binding" evidence="10">
    <location>
        <begin position="122"/>
        <end position="171"/>
    </location>
</feature>
<dbReference type="Pfam" id="PF15412">
    <property type="entry name" value="Nse4-Nse3_bdg"/>
    <property type="match status" value="1"/>
</dbReference>
<evidence type="ECO:0000259" key="9">
    <source>
        <dbReference type="Pfam" id="PF08743"/>
    </source>
</evidence>
<feature type="compositionally biased region" description="Polar residues" evidence="8">
    <location>
        <begin position="1"/>
        <end position="18"/>
    </location>
</feature>
<keyword evidence="5 7" id="KW-0234">DNA repair</keyword>
<evidence type="ECO:0000256" key="8">
    <source>
        <dbReference type="SAM" id="MobiDB-lite"/>
    </source>
</evidence>
<dbReference type="OrthoDB" id="361242at2759"/>
<gene>
    <name evidence="11" type="ORF">CROQUDRAFT_673659</name>
</gene>
<keyword evidence="12" id="KW-1185">Reference proteome</keyword>
<dbReference type="PANTHER" id="PTHR16140:SF0">
    <property type="entry name" value="NON-STRUCTURAL MAINTENANCE OF CHROMOSOMES ELEMENT 4"/>
    <property type="match status" value="1"/>
</dbReference>
<evidence type="ECO:0000256" key="7">
    <source>
        <dbReference type="RuleBase" id="RU365071"/>
    </source>
</evidence>
<feature type="region of interest" description="Disordered" evidence="8">
    <location>
        <begin position="208"/>
        <end position="239"/>
    </location>
</feature>
<evidence type="ECO:0000256" key="3">
    <source>
        <dbReference type="ARBA" id="ARBA00022763"/>
    </source>
</evidence>
<evidence type="ECO:0000256" key="5">
    <source>
        <dbReference type="ARBA" id="ARBA00023204"/>
    </source>
</evidence>
<feature type="compositionally biased region" description="Basic and acidic residues" evidence="8">
    <location>
        <begin position="19"/>
        <end position="33"/>
    </location>
</feature>
<keyword evidence="4 7" id="KW-0233">DNA recombination</keyword>
<organism evidence="11 12">
    <name type="scientific">Cronartium quercuum f. sp. fusiforme G11</name>
    <dbReference type="NCBI Taxonomy" id="708437"/>
    <lineage>
        <taxon>Eukaryota</taxon>
        <taxon>Fungi</taxon>
        <taxon>Dikarya</taxon>
        <taxon>Basidiomycota</taxon>
        <taxon>Pucciniomycotina</taxon>
        <taxon>Pucciniomycetes</taxon>
        <taxon>Pucciniales</taxon>
        <taxon>Coleosporiaceae</taxon>
        <taxon>Cronartium</taxon>
    </lineage>
</organism>
<feature type="domain" description="Non-structural maintenance of chromosome element 4 C-terminal" evidence="9">
    <location>
        <begin position="265"/>
        <end position="356"/>
    </location>
</feature>
<evidence type="ECO:0000259" key="10">
    <source>
        <dbReference type="Pfam" id="PF15412"/>
    </source>
</evidence>
<dbReference type="AlphaFoldDB" id="A0A9P6NAA0"/>
<evidence type="ECO:0000256" key="4">
    <source>
        <dbReference type="ARBA" id="ARBA00023172"/>
    </source>
</evidence>
<comment type="similarity">
    <text evidence="2 7">Belongs to the NSE4 family.</text>
</comment>
<evidence type="ECO:0000256" key="1">
    <source>
        <dbReference type="ARBA" id="ARBA00004123"/>
    </source>
</evidence>
<evidence type="ECO:0000256" key="6">
    <source>
        <dbReference type="ARBA" id="ARBA00023242"/>
    </source>
</evidence>
<comment type="subunit">
    <text evidence="7">Component of the SMC5-SMC6 complex.</text>
</comment>